<feature type="chain" id="PRO_5004191277" evidence="1">
    <location>
        <begin position="25"/>
        <end position="1298"/>
    </location>
</feature>
<dbReference type="InterPro" id="IPR008969">
    <property type="entry name" value="CarboxyPept-like_regulatory"/>
</dbReference>
<sequence>MRYWNVTVRFVALALLLTSLPLLAGAQATTSLHGTVTDTTGAIVSGAKVTLSSTATNMVRQTTSNDKGIYDLESLMPGAYKLTVTAQGFRTMERPELTLKVNLPATENIVLAVGAANETVEVTGEAPLLNTTDSSVGHNMGGDEIEQIPLRSENMPLLLSFQPGVAYNGDKLLADSYDTRAGAVNGEHSDQNNITLDGVSNNDEFSGYSFIGVLPSTAFSTQEFRVTTSNYTAEQGRSAGAQISMVTKSGTNRFHGDLYEYNRNTIGEANDFFLKNAQIANGQPNTPEKLVHNTFGGDVGGPIIKDRLFFFFNYEGHRQSYSASEFANIPSTTLRDGIIQYACDTPSQCPAKSVTGISGNAYPIQAGWNALTASELGLMDPLGVGPNSAALSYFNGSFPQPNQSALNDAPNYGGYRWAAPTRLSENWYIGRLDWNITKNGNHTLFLRGAARNDSNDGAPFLPGDSPQYRTIDLSKGLVAGYTAAFTPHMVNNVRYGITHQSIGTLGNSSQAWVFMRDMDQGITYSSQFIAPVHNIADTLTWTKGTHSFSFGGNILFIRRSDTNYNSSFSDALTNADWLAYGGFANKNDPLDPAYGCSHGGPCHPAVASNFTHSYDFPLAAMMGIASEIDAQYNYSVKNTSTADPMAQGAPVARNWSTDTYILYAQDSWQARRNLTISYGLNYQLMTPITETKGQEVTPDVNMGAWFNRRAGGMLQGTPDNSYTPISFAPSGNYWGRSGLYSAQTKNFAPRIGISWSPEPNYSWLKKLTGDHQTVLRAGFGMYYDNFGPALALHYDAGGTFGLSTNLSNPASQLTLACPPGSSADCIAAPRITSMNEIPVTNGDGVQIMPGAPPSNFPVEYSGVEAIARGIDQSVKTPYSYAVNFSIQRELPWKMVLDLGYVGHFGHRILGLDDIAAPLNLIDPKSGISYYQAATRLSQMWRAGVPEGSITPSAIGPTAAYWQNMMKNTGSYAYCSQDGSTANMLQAIYDAFGPGCGSLYNETSGLYNIDLGYLPGLEPIGGFNSYYNSQYSSLWDWRSIGHSNYHGLQVSLRKDVSNGVSFGFNYTYSKSMDIESQSERGAHYLTSSIINPFDVNQMYGPSDFDLRHQINAYWVADLPFGRGKKFGNDMNRWMDTFLGGWQLNGTTRWSSGYPVSMFMGYVWPTNWDEMGWANTTGNKIATGTTIINGTPWIFKNPTQASLDAASGGPFDYAYPGQSGSRNNIRGDGYFAVDMSISKNWKIKESNSFQLRWSVFNVTNSTRFDAYNYMQTEWDSGSLGQYSGTLTQPRIMEFSGIFRF</sequence>
<gene>
    <name evidence="3" type="ordered locus">Acid345_0625</name>
</gene>
<evidence type="ECO:0000259" key="2">
    <source>
        <dbReference type="Pfam" id="PF25183"/>
    </source>
</evidence>
<dbReference type="OrthoDB" id="97893at2"/>
<dbReference type="Gene3D" id="2.60.40.1120">
    <property type="entry name" value="Carboxypeptidase-like, regulatory domain"/>
    <property type="match status" value="1"/>
</dbReference>
<evidence type="ECO:0000256" key="1">
    <source>
        <dbReference type="SAM" id="SignalP"/>
    </source>
</evidence>
<evidence type="ECO:0000313" key="4">
    <source>
        <dbReference type="Proteomes" id="UP000002432"/>
    </source>
</evidence>
<dbReference type="Proteomes" id="UP000002432">
    <property type="component" value="Chromosome"/>
</dbReference>
<dbReference type="KEGG" id="aba:Acid345_0625"/>
<dbReference type="eggNOG" id="COG3485">
    <property type="taxonomic scope" value="Bacteria"/>
</dbReference>
<evidence type="ECO:0000313" key="3">
    <source>
        <dbReference type="EMBL" id="ABF39630.1"/>
    </source>
</evidence>
<feature type="domain" description="TonB-dependent transporter Oar-like beta-barrel" evidence="2">
    <location>
        <begin position="246"/>
        <end position="1290"/>
    </location>
</feature>
<dbReference type="SUPFAM" id="SSF56935">
    <property type="entry name" value="Porins"/>
    <property type="match status" value="1"/>
</dbReference>
<dbReference type="EnsemblBacteria" id="ABF39630">
    <property type="protein sequence ID" value="ABF39630"/>
    <property type="gene ID" value="Acid345_0625"/>
</dbReference>
<dbReference type="HOGENOM" id="CLU_006298_0_0_0"/>
<name>Q1IU20_KORVE</name>
<protein>
    <submittedName>
        <fullName evidence="3">Cna B-type protein</fullName>
    </submittedName>
</protein>
<dbReference type="InterPro" id="IPR057601">
    <property type="entry name" value="Oar-like_b-barrel"/>
</dbReference>
<dbReference type="STRING" id="204669.Acid345_0625"/>
<proteinExistence type="predicted"/>
<dbReference type="Pfam" id="PF13620">
    <property type="entry name" value="CarboxypepD_reg"/>
    <property type="match status" value="1"/>
</dbReference>
<dbReference type="Pfam" id="PF25183">
    <property type="entry name" value="OMP_b-brl_4"/>
    <property type="match status" value="1"/>
</dbReference>
<keyword evidence="1" id="KW-0732">Signal</keyword>
<feature type="signal peptide" evidence="1">
    <location>
        <begin position="1"/>
        <end position="24"/>
    </location>
</feature>
<organism evidence="3 4">
    <name type="scientific">Koribacter versatilis (strain Ellin345)</name>
    <dbReference type="NCBI Taxonomy" id="204669"/>
    <lineage>
        <taxon>Bacteria</taxon>
        <taxon>Pseudomonadati</taxon>
        <taxon>Acidobacteriota</taxon>
        <taxon>Terriglobia</taxon>
        <taxon>Terriglobales</taxon>
        <taxon>Candidatus Korobacteraceae</taxon>
        <taxon>Candidatus Korobacter</taxon>
    </lineage>
</organism>
<accession>Q1IU20</accession>
<dbReference type="RefSeq" id="WP_011521432.1">
    <property type="nucleotide sequence ID" value="NC_008009.1"/>
</dbReference>
<dbReference type="EMBL" id="CP000360">
    <property type="protein sequence ID" value="ABF39630.1"/>
    <property type="molecule type" value="Genomic_DNA"/>
</dbReference>
<dbReference type="SUPFAM" id="SSF49464">
    <property type="entry name" value="Carboxypeptidase regulatory domain-like"/>
    <property type="match status" value="1"/>
</dbReference>
<keyword evidence="4" id="KW-1185">Reference proteome</keyword>
<reference evidence="3 4" key="1">
    <citation type="journal article" date="2009" name="Appl. Environ. Microbiol.">
        <title>Three genomes from the phylum Acidobacteria provide insight into the lifestyles of these microorganisms in soils.</title>
        <authorList>
            <person name="Ward N.L."/>
            <person name="Challacombe J.F."/>
            <person name="Janssen P.H."/>
            <person name="Henrissat B."/>
            <person name="Coutinho P.M."/>
            <person name="Wu M."/>
            <person name="Xie G."/>
            <person name="Haft D.H."/>
            <person name="Sait M."/>
            <person name="Badger J."/>
            <person name="Barabote R.D."/>
            <person name="Bradley B."/>
            <person name="Brettin T.S."/>
            <person name="Brinkac L.M."/>
            <person name="Bruce D."/>
            <person name="Creasy T."/>
            <person name="Daugherty S.C."/>
            <person name="Davidsen T.M."/>
            <person name="DeBoy R.T."/>
            <person name="Detter J.C."/>
            <person name="Dodson R.J."/>
            <person name="Durkin A.S."/>
            <person name="Ganapathy A."/>
            <person name="Gwinn-Giglio M."/>
            <person name="Han C.S."/>
            <person name="Khouri H."/>
            <person name="Kiss H."/>
            <person name="Kothari S.P."/>
            <person name="Madupu R."/>
            <person name="Nelson K.E."/>
            <person name="Nelson W.C."/>
            <person name="Paulsen I."/>
            <person name="Penn K."/>
            <person name="Ren Q."/>
            <person name="Rosovitz M.J."/>
            <person name="Selengut J.D."/>
            <person name="Shrivastava S."/>
            <person name="Sullivan S.A."/>
            <person name="Tapia R."/>
            <person name="Thompson L.S."/>
            <person name="Watkins K.L."/>
            <person name="Yang Q."/>
            <person name="Yu C."/>
            <person name="Zafar N."/>
            <person name="Zhou L."/>
            <person name="Kuske C.R."/>
        </authorList>
    </citation>
    <scope>NUCLEOTIDE SEQUENCE [LARGE SCALE GENOMIC DNA]</scope>
    <source>
        <strain evidence="3 4">Ellin345</strain>
    </source>
</reference>